<evidence type="ECO:0000313" key="5">
    <source>
        <dbReference type="Proteomes" id="UP001284771"/>
    </source>
</evidence>
<comment type="caution">
    <text evidence="2">The sequence shown here is derived from an EMBL/GenBank/DDBJ whole genome shotgun (WGS) entry which is preliminary data.</text>
</comment>
<evidence type="ECO:0000313" key="4">
    <source>
        <dbReference type="Proteomes" id="UP000664578"/>
    </source>
</evidence>
<name>A0A1N6QKR7_9BACI</name>
<evidence type="ECO:0000313" key="2">
    <source>
        <dbReference type="EMBL" id="MBN8252011.1"/>
    </source>
</evidence>
<evidence type="ECO:0000313" key="3">
    <source>
        <dbReference type="EMBL" id="MDW8518485.1"/>
    </source>
</evidence>
<dbReference type="RefSeq" id="WP_167556122.1">
    <property type="nucleotide sequence ID" value="NZ_CANLXW010000091.1"/>
</dbReference>
<reference evidence="3" key="3">
    <citation type="submission" date="2024-05" db="EMBL/GenBank/DDBJ databases">
        <title>Draft genomic sequences of Priestia flexa CCM isolated from the soil of an abandoned mine contaminated by free cyanide in the high Andean zone of Tacna, Peru.</title>
        <authorList>
            <person name="Caceda Quiroz C.J."/>
            <person name="Maraza Chooque G.J."/>
            <person name="Fora Quispe G.L."/>
            <person name="Carpio Mamani M."/>
        </authorList>
    </citation>
    <scope>NUCLEOTIDE SEQUENCE</scope>
    <source>
        <strain evidence="3">CCM</strain>
    </source>
</reference>
<dbReference type="EMBL" id="JAEMWV010000004">
    <property type="protein sequence ID" value="MBN8252011.1"/>
    <property type="molecule type" value="Genomic_DNA"/>
</dbReference>
<dbReference type="AlphaFoldDB" id="A0A1N6QKR7"/>
<evidence type="ECO:0000256" key="1">
    <source>
        <dbReference type="SAM" id="Phobius"/>
    </source>
</evidence>
<dbReference type="EMBL" id="JAWUZT010000115">
    <property type="protein sequence ID" value="MDW8518485.1"/>
    <property type="molecule type" value="Genomic_DNA"/>
</dbReference>
<protein>
    <submittedName>
        <fullName evidence="2">Uncharacterized protein</fullName>
    </submittedName>
</protein>
<dbReference type="GeneID" id="93682870"/>
<keyword evidence="1" id="KW-0812">Transmembrane</keyword>
<organism evidence="2 4">
    <name type="scientific">Priestia flexa</name>
    <dbReference type="NCBI Taxonomy" id="86664"/>
    <lineage>
        <taxon>Bacteria</taxon>
        <taxon>Bacillati</taxon>
        <taxon>Bacillota</taxon>
        <taxon>Bacilli</taxon>
        <taxon>Bacillales</taxon>
        <taxon>Bacillaceae</taxon>
        <taxon>Priestia</taxon>
    </lineage>
</organism>
<reference evidence="5" key="2">
    <citation type="submission" date="2023-07" db="EMBL/GenBank/DDBJ databases">
        <title>Draft genomic sequences of Priestia flexa CCM isolated from the soil of an abandoned mine contaminated by free cyanide in the high Andean zone of Tacna, Peru.</title>
        <authorList>
            <person name="Caceda Quiroz C.J."/>
            <person name="Maraza Chooque G.J."/>
            <person name="Fora Quispe G.L."/>
            <person name="Carpio Mamani M."/>
        </authorList>
    </citation>
    <scope>NUCLEOTIDE SEQUENCE [LARGE SCALE GENOMIC DNA]</scope>
    <source>
        <strain evidence="5">CCM</strain>
    </source>
</reference>
<feature type="transmembrane region" description="Helical" evidence="1">
    <location>
        <begin position="20"/>
        <end position="40"/>
    </location>
</feature>
<dbReference type="Proteomes" id="UP000664578">
    <property type="component" value="Unassembled WGS sequence"/>
</dbReference>
<accession>A0A1N6QKR7</accession>
<proteinExistence type="predicted"/>
<keyword evidence="5" id="KW-1185">Reference proteome</keyword>
<gene>
    <name evidence="2" type="ORF">JF537_10505</name>
    <name evidence="3" type="ORF">RIB56_20485</name>
</gene>
<sequence>MNRVAQEKEIKAIKRRVAVVLLIMGSFLLTGISYGIYSIMMLNLHI</sequence>
<keyword evidence="1" id="KW-0472">Membrane</keyword>
<reference evidence="2" key="1">
    <citation type="submission" date="2020-12" db="EMBL/GenBank/DDBJ databases">
        <title>PHA producing bacteria isolated from mangrove.</title>
        <authorList>
            <person name="Zheng W."/>
            <person name="Yu S."/>
            <person name="Huang Y."/>
        </authorList>
    </citation>
    <scope>NUCLEOTIDE SEQUENCE</scope>
    <source>
        <strain evidence="2">GN22-4</strain>
    </source>
</reference>
<dbReference type="Proteomes" id="UP001284771">
    <property type="component" value="Unassembled WGS sequence"/>
</dbReference>
<keyword evidence="1" id="KW-1133">Transmembrane helix</keyword>